<organism evidence="3 4">
    <name type="scientific">Oceanotoga teriensis</name>
    <dbReference type="NCBI Taxonomy" id="515440"/>
    <lineage>
        <taxon>Bacteria</taxon>
        <taxon>Thermotogati</taxon>
        <taxon>Thermotogota</taxon>
        <taxon>Thermotogae</taxon>
        <taxon>Petrotogales</taxon>
        <taxon>Petrotogaceae</taxon>
        <taxon>Oceanotoga</taxon>
    </lineage>
</organism>
<gene>
    <name evidence="3" type="ORF">C7380_101183</name>
</gene>
<evidence type="ECO:0000313" key="3">
    <source>
        <dbReference type="EMBL" id="PWJ96609.1"/>
    </source>
</evidence>
<dbReference type="InterPro" id="IPR019752">
    <property type="entry name" value="Pyrv/ketoisovalerate_OxRed_cat"/>
</dbReference>
<evidence type="ECO:0000256" key="1">
    <source>
        <dbReference type="ARBA" id="ARBA00023002"/>
    </source>
</evidence>
<evidence type="ECO:0000313" key="4">
    <source>
        <dbReference type="Proteomes" id="UP000245921"/>
    </source>
</evidence>
<comment type="caution">
    <text evidence="3">The sequence shown here is derived from an EMBL/GenBank/DDBJ whole genome shotgun (WGS) entry which is preliminary data.</text>
</comment>
<dbReference type="Gene3D" id="3.40.920.10">
    <property type="entry name" value="Pyruvate-ferredoxin oxidoreductase, PFOR, domain III"/>
    <property type="match status" value="1"/>
</dbReference>
<name>A0AA45C978_9BACT</name>
<dbReference type="PANTHER" id="PTHR42730:SF1">
    <property type="entry name" value="2-OXOGLUTARATE SYNTHASE SUBUNIT KORC"/>
    <property type="match status" value="1"/>
</dbReference>
<sequence length="204" mass="23035">MMNLSISTPKAIRFSGEAGQGNILMGMVLAQALMKEGYWVVQTQHFGAQVRGGLAYCDVLFDEEQIDYPKSDTFDVIYIMHELGLPHLQFLKKNGVVFYDDEFVNQIPQTANRITKKILKVSPSKLAYTELKHLNVANMVGLGMLAKVTNIVSIDALIETMKENVKESYHELDESALKLGYNSIDKTYKLKNKHLVTRLGRGYE</sequence>
<dbReference type="SUPFAM" id="SSF53323">
    <property type="entry name" value="Pyruvate-ferredoxin oxidoreductase, PFOR, domain III"/>
    <property type="match status" value="1"/>
</dbReference>
<dbReference type="InterPro" id="IPR002869">
    <property type="entry name" value="Pyrv_flavodox_OxRed_cen"/>
</dbReference>
<keyword evidence="1" id="KW-0560">Oxidoreductase</keyword>
<dbReference type="InterPro" id="IPR052554">
    <property type="entry name" value="2-oxoglutarate_synth_KorC"/>
</dbReference>
<dbReference type="Proteomes" id="UP000245921">
    <property type="component" value="Unassembled WGS sequence"/>
</dbReference>
<feature type="domain" description="Pyruvate/ketoisovalerate oxidoreductase catalytic" evidence="2">
    <location>
        <begin position="18"/>
        <end position="172"/>
    </location>
</feature>
<protein>
    <submittedName>
        <fullName evidence="3">2-oxoglutarate ferredoxin oxidoreductase gamma subunit</fullName>
    </submittedName>
</protein>
<dbReference type="GO" id="GO:0016903">
    <property type="term" value="F:oxidoreductase activity, acting on the aldehyde or oxo group of donors"/>
    <property type="evidence" value="ECO:0007669"/>
    <property type="project" value="InterPro"/>
</dbReference>
<dbReference type="Pfam" id="PF01558">
    <property type="entry name" value="POR"/>
    <property type="match status" value="1"/>
</dbReference>
<keyword evidence="4" id="KW-1185">Reference proteome</keyword>
<dbReference type="AlphaFoldDB" id="A0AA45C978"/>
<reference evidence="3 4" key="1">
    <citation type="submission" date="2018-05" db="EMBL/GenBank/DDBJ databases">
        <title>Genomic Encyclopedia of Type Strains, Phase IV (KMG-IV): sequencing the most valuable type-strain genomes for metagenomic binning, comparative biology and taxonomic classification.</title>
        <authorList>
            <person name="Goeker M."/>
        </authorList>
    </citation>
    <scope>NUCLEOTIDE SEQUENCE [LARGE SCALE GENOMIC DNA]</scope>
    <source>
        <strain evidence="3 4">DSM 24906</strain>
    </source>
</reference>
<dbReference type="RefSeq" id="WP_240597461.1">
    <property type="nucleotide sequence ID" value="NZ_JAMHJO010000010.1"/>
</dbReference>
<dbReference type="PANTHER" id="PTHR42730">
    <property type="entry name" value="2-OXOGLUTARATE SYNTHASE SUBUNIT KORC"/>
    <property type="match status" value="1"/>
</dbReference>
<proteinExistence type="predicted"/>
<accession>A0AA45C978</accession>
<dbReference type="EMBL" id="QGGI01000001">
    <property type="protein sequence ID" value="PWJ96609.1"/>
    <property type="molecule type" value="Genomic_DNA"/>
</dbReference>
<evidence type="ECO:0000259" key="2">
    <source>
        <dbReference type="Pfam" id="PF01558"/>
    </source>
</evidence>